<dbReference type="Gene3D" id="3.90.1640.20">
    <property type="entry name" value="TON_0340"/>
    <property type="match status" value="1"/>
</dbReference>
<sequence length="619" mass="67366">MASRIMAVKGLNVAASFRGRLYVNVIVVPSTNADQFEKFCKLNKSCCPLLQRSAPGDTTTKPLVRDSDIRTLLPFYHVLKNGHEVERVTNLTQFPWNDMVAFYIASISHHIEEELIATGILDASEENVKTVPHYKTNIMCKEAGAFGSPLVVCMFPIPKRLLERTVAVTSRLETLIGTVVHIGDPSVIGIKDITKPYLGNAFDVDMDAVVPVFWPSSLTAHAAVKRAGLPLTFTDNMEQLIASDTTVAEFIMKHPPVHVDTKPQVVTLKDKPFTASLVSESAVLSLRGLEKEIQDDIGERGIAKLHIADELLRAALVLSHSSFVGIHFGFPCNTNDEFPDETDGPLGAIALGKALKALGKEVTFIASYYHVKLVQVLVETFLRNKACVVEFTPQRTHGSGGVRAAAQTLLFHNPTNQMSPKFDVLVAIEAVGRTEEGRYMTMKARDLSEICKVSPVDEVFIQAKKSGKIATIGIGDGGNEIGMGKVHQMVVDGIKNGQHIATTVATDHLITSGVSNWGGSALVAALAILSQCPVHSPYVRRGILPDTPVLTKEVLNTVEMEEDILKCIVGLGVCDGILQKREMSVDGQPFHPVHKEKLQRLLTIATLPIGITEQDAAIR</sequence>
<dbReference type="AlphaFoldDB" id="A0AAU9WVP8"/>
<feature type="domain" description="D-glutamate cyclase-like C-terminal" evidence="3">
    <location>
        <begin position="289"/>
        <end position="601"/>
    </location>
</feature>
<gene>
    <name evidence="4" type="ORF">PMEA_00013221</name>
</gene>
<evidence type="ECO:0000313" key="5">
    <source>
        <dbReference type="Proteomes" id="UP001159428"/>
    </source>
</evidence>
<name>A0AAU9WVP8_9CNID</name>
<dbReference type="EMBL" id="CALNXJ010000023">
    <property type="protein sequence ID" value="CAH3127974.1"/>
    <property type="molecule type" value="Genomic_DNA"/>
</dbReference>
<dbReference type="GO" id="GO:0006536">
    <property type="term" value="P:glutamate metabolic process"/>
    <property type="evidence" value="ECO:0007669"/>
    <property type="project" value="TreeGrafter"/>
</dbReference>
<dbReference type="Pfam" id="PF14336">
    <property type="entry name" value="GLUCM-like_C"/>
    <property type="match status" value="1"/>
</dbReference>
<dbReference type="PANTHER" id="PTHR32022:SF10">
    <property type="entry name" value="D-GLUTAMATE CYCLASE, MITOCHONDRIAL"/>
    <property type="match status" value="1"/>
</dbReference>
<dbReference type="InterPro" id="IPR025504">
    <property type="entry name" value="GLUCM_C"/>
</dbReference>
<dbReference type="InterPro" id="IPR009906">
    <property type="entry name" value="D-Glu_cyclase"/>
</dbReference>
<evidence type="ECO:0000256" key="1">
    <source>
        <dbReference type="ARBA" id="ARBA00007896"/>
    </source>
</evidence>
<protein>
    <recommendedName>
        <fullName evidence="3">D-glutamate cyclase-like C-terminal domain-containing protein</fullName>
    </recommendedName>
</protein>
<dbReference type="GO" id="GO:0047820">
    <property type="term" value="F:D-glutamate cyclase activity"/>
    <property type="evidence" value="ECO:0007669"/>
    <property type="project" value="TreeGrafter"/>
</dbReference>
<proteinExistence type="inferred from homology"/>
<comment type="similarity">
    <text evidence="1">Belongs to the D-glutamate cyclase family.</text>
</comment>
<keyword evidence="2" id="KW-0456">Lyase</keyword>
<dbReference type="Proteomes" id="UP001159428">
    <property type="component" value="Unassembled WGS sequence"/>
</dbReference>
<dbReference type="SUPFAM" id="SSF160920">
    <property type="entry name" value="PSTPO5379-like"/>
    <property type="match status" value="1"/>
</dbReference>
<keyword evidence="5" id="KW-1185">Reference proteome</keyword>
<dbReference type="InterPro" id="IPR038021">
    <property type="entry name" value="Putative_hydro-lyase"/>
</dbReference>
<reference evidence="4 5" key="1">
    <citation type="submission" date="2022-05" db="EMBL/GenBank/DDBJ databases">
        <authorList>
            <consortium name="Genoscope - CEA"/>
            <person name="William W."/>
        </authorList>
    </citation>
    <scope>NUCLEOTIDE SEQUENCE [LARGE SCALE GENOMIC DNA]</scope>
</reference>
<dbReference type="Gene3D" id="3.30.2040.10">
    <property type="entry name" value="PSTPO5379-like domain"/>
    <property type="match status" value="1"/>
</dbReference>
<dbReference type="PANTHER" id="PTHR32022">
    <property type="entry name" value="D-GLUTAMATE CYCLASE, MITOCHONDRIAL"/>
    <property type="match status" value="1"/>
</dbReference>
<evidence type="ECO:0000256" key="2">
    <source>
        <dbReference type="ARBA" id="ARBA00023239"/>
    </source>
</evidence>
<accession>A0AAU9WVP8</accession>
<comment type="caution">
    <text evidence="4">The sequence shown here is derived from an EMBL/GenBank/DDBJ whole genome shotgun (WGS) entry which is preliminary data.</text>
</comment>
<evidence type="ECO:0000259" key="3">
    <source>
        <dbReference type="Pfam" id="PF14336"/>
    </source>
</evidence>
<organism evidence="4 5">
    <name type="scientific">Pocillopora meandrina</name>
    <dbReference type="NCBI Taxonomy" id="46732"/>
    <lineage>
        <taxon>Eukaryota</taxon>
        <taxon>Metazoa</taxon>
        <taxon>Cnidaria</taxon>
        <taxon>Anthozoa</taxon>
        <taxon>Hexacorallia</taxon>
        <taxon>Scleractinia</taxon>
        <taxon>Astrocoeniina</taxon>
        <taxon>Pocilloporidae</taxon>
        <taxon>Pocillopora</taxon>
    </lineage>
</organism>
<dbReference type="Pfam" id="PF07286">
    <property type="entry name" value="D-Glu_cyclase"/>
    <property type="match status" value="1"/>
</dbReference>
<evidence type="ECO:0000313" key="4">
    <source>
        <dbReference type="EMBL" id="CAH3127974.1"/>
    </source>
</evidence>
<dbReference type="Gene3D" id="3.40.1640.10">
    <property type="entry name" value="PSTPO5379-like"/>
    <property type="match status" value="1"/>
</dbReference>